<reference evidence="2" key="1">
    <citation type="journal article" date="2014" name="Int. J. Syst. Evol. Microbiol.">
        <title>Complete genome sequence of Corynebacterium casei LMG S-19264T (=DSM 44701T), isolated from a smear-ripened cheese.</title>
        <authorList>
            <consortium name="US DOE Joint Genome Institute (JGI-PGF)"/>
            <person name="Walter F."/>
            <person name="Albersmeier A."/>
            <person name="Kalinowski J."/>
            <person name="Ruckert C."/>
        </authorList>
    </citation>
    <scope>NUCLEOTIDE SEQUENCE</scope>
    <source>
        <strain evidence="2">VKM Ac-1069</strain>
    </source>
</reference>
<dbReference type="RefSeq" id="WP_037044774.1">
    <property type="nucleotide sequence ID" value="NZ_BAAAUZ010000079.1"/>
</dbReference>
<comment type="caution">
    <text evidence="2">The sequence shown here is derived from an EMBL/GenBank/DDBJ whole genome shotgun (WGS) entry which is preliminary data.</text>
</comment>
<dbReference type="PANTHER" id="PTHR37017">
    <property type="entry name" value="AB HYDROLASE-1 DOMAIN-CONTAINING PROTEIN-RELATED"/>
    <property type="match status" value="1"/>
</dbReference>
<feature type="domain" description="AB hydrolase-1" evidence="1">
    <location>
        <begin position="6"/>
        <end position="231"/>
    </location>
</feature>
<proteinExistence type="predicted"/>
<keyword evidence="3" id="KW-1185">Reference proteome</keyword>
<reference evidence="2" key="2">
    <citation type="submission" date="2023-01" db="EMBL/GenBank/DDBJ databases">
        <authorList>
            <person name="Sun Q."/>
            <person name="Evtushenko L."/>
        </authorList>
    </citation>
    <scope>NUCLEOTIDE SEQUENCE</scope>
    <source>
        <strain evidence="2">VKM Ac-1069</strain>
    </source>
</reference>
<dbReference type="Gene3D" id="3.40.50.1820">
    <property type="entry name" value="alpha/beta hydrolase"/>
    <property type="match status" value="1"/>
</dbReference>
<dbReference type="Pfam" id="PF12697">
    <property type="entry name" value="Abhydrolase_6"/>
    <property type="match status" value="1"/>
</dbReference>
<dbReference type="SUPFAM" id="SSF53474">
    <property type="entry name" value="alpha/beta-Hydrolases"/>
    <property type="match status" value="1"/>
</dbReference>
<dbReference type="InterPro" id="IPR029058">
    <property type="entry name" value="AB_hydrolase_fold"/>
</dbReference>
<dbReference type="InterPro" id="IPR000073">
    <property type="entry name" value="AB_hydrolase_1"/>
</dbReference>
<dbReference type="InterPro" id="IPR052897">
    <property type="entry name" value="Sec-Metab_Biosynth_Hydrolase"/>
</dbReference>
<sequence length="236" mass="24387">MADPAFLLLHGAWHRGSSWTPLQEELRARGRSSVAPDLPADEPGAGAAEYAAAALAAAPAEGPVVVVGHSLGGLTAPLVAAELGPRTRALVLVAAMLPAPGRAHNDLLREDRTIMAPGFGPGQERGPGGTTSWPAEAAEASLYAGVAQELGAPDLVREAVAGLRPQAWAIGKEVTPLAAWPAVRTVLVVCAQDRVVNPETSRRLAADLGFEVRELPGGHFPMLTRPAELADLLVGL</sequence>
<evidence type="ECO:0000259" key="1">
    <source>
        <dbReference type="Pfam" id="PF12697"/>
    </source>
</evidence>
<accession>A0A9W6L283</accession>
<dbReference type="PANTHER" id="PTHR37017:SF11">
    <property type="entry name" value="ESTERASE_LIPASE_THIOESTERASE DOMAIN-CONTAINING PROTEIN"/>
    <property type="match status" value="1"/>
</dbReference>
<dbReference type="AlphaFoldDB" id="A0A9W6L283"/>
<protein>
    <submittedName>
        <fullName evidence="2">Alpha/beta hydrolase</fullName>
    </submittedName>
</protein>
<name>A0A9W6L283_9PSEU</name>
<gene>
    <name evidence="2" type="ORF">GCM10017577_19770</name>
</gene>
<dbReference type="EMBL" id="BSFQ01000006">
    <property type="protein sequence ID" value="GLL10836.1"/>
    <property type="molecule type" value="Genomic_DNA"/>
</dbReference>
<evidence type="ECO:0000313" key="2">
    <source>
        <dbReference type="EMBL" id="GLL10836.1"/>
    </source>
</evidence>
<dbReference type="Proteomes" id="UP001143463">
    <property type="component" value="Unassembled WGS sequence"/>
</dbReference>
<keyword evidence="2" id="KW-0378">Hydrolase</keyword>
<organism evidence="2 3">
    <name type="scientific">Pseudonocardia halophobica</name>
    <dbReference type="NCBI Taxonomy" id="29401"/>
    <lineage>
        <taxon>Bacteria</taxon>
        <taxon>Bacillati</taxon>
        <taxon>Actinomycetota</taxon>
        <taxon>Actinomycetes</taxon>
        <taxon>Pseudonocardiales</taxon>
        <taxon>Pseudonocardiaceae</taxon>
        <taxon>Pseudonocardia</taxon>
    </lineage>
</organism>
<evidence type="ECO:0000313" key="3">
    <source>
        <dbReference type="Proteomes" id="UP001143463"/>
    </source>
</evidence>
<dbReference type="GO" id="GO:0016787">
    <property type="term" value="F:hydrolase activity"/>
    <property type="evidence" value="ECO:0007669"/>
    <property type="project" value="UniProtKB-KW"/>
</dbReference>